<dbReference type="InterPro" id="IPR019734">
    <property type="entry name" value="TPR_rpt"/>
</dbReference>
<dbReference type="InterPro" id="IPR011990">
    <property type="entry name" value="TPR-like_helical_dom_sf"/>
</dbReference>
<dbReference type="PANTHER" id="PTHR47868">
    <property type="entry name" value="OS05G0457700 PROTEIN"/>
    <property type="match status" value="1"/>
</dbReference>
<name>A0A8D7FG33_MUSAM</name>
<organism evidence="1">
    <name type="scientific">Musa acuminata subsp. malaccensis</name>
    <name type="common">Wild banana</name>
    <name type="synonym">Musa malaccensis</name>
    <dbReference type="NCBI Taxonomy" id="214687"/>
    <lineage>
        <taxon>Eukaryota</taxon>
        <taxon>Viridiplantae</taxon>
        <taxon>Streptophyta</taxon>
        <taxon>Embryophyta</taxon>
        <taxon>Tracheophyta</taxon>
        <taxon>Spermatophyta</taxon>
        <taxon>Magnoliopsida</taxon>
        <taxon>Liliopsida</taxon>
        <taxon>Zingiberales</taxon>
        <taxon>Musaceae</taxon>
        <taxon>Musa</taxon>
    </lineage>
</organism>
<gene>
    <name evidence="1" type="ORF">GSMUA_307640.1</name>
</gene>
<dbReference type="SUPFAM" id="SSF48452">
    <property type="entry name" value="TPR-like"/>
    <property type="match status" value="1"/>
</dbReference>
<dbReference type="AlphaFoldDB" id="A0A8D7FG33"/>
<evidence type="ECO:0000313" key="1">
    <source>
        <dbReference type="EMBL" id="CAG1852538.1"/>
    </source>
</evidence>
<reference evidence="1" key="1">
    <citation type="submission" date="2021-03" db="EMBL/GenBank/DDBJ databases">
        <authorList>
            <consortium name="Genoscope - CEA"/>
            <person name="William W."/>
        </authorList>
    </citation>
    <scope>NUCLEOTIDE SEQUENCE</scope>
    <source>
        <strain evidence="1">Doubled-haploid Pahang</strain>
    </source>
</reference>
<proteinExistence type="predicted"/>
<dbReference type="Pfam" id="PF13374">
    <property type="entry name" value="TPR_10"/>
    <property type="match status" value="1"/>
</dbReference>
<dbReference type="PANTHER" id="PTHR47868:SF2">
    <property type="entry name" value="OS05G0457700 PROTEIN"/>
    <property type="match status" value="1"/>
</dbReference>
<dbReference type="SMART" id="SM00028">
    <property type="entry name" value="TPR"/>
    <property type="match status" value="2"/>
</dbReference>
<dbReference type="Gene3D" id="1.25.40.10">
    <property type="entry name" value="Tetratricopeptide repeat domain"/>
    <property type="match status" value="1"/>
</dbReference>
<dbReference type="EMBL" id="HG996476">
    <property type="protein sequence ID" value="CAG1852538.1"/>
    <property type="molecule type" value="Genomic_DNA"/>
</dbReference>
<accession>A0A8D7FG33</accession>
<sequence length="445" mass="48071">MLGRLVARRTATKALLQCPKTIPLPVSAARCFGTGGGDASSSQERLALDMIRYALGHARSQKSGDSYAHAMLVLEQGLSNLRGVVGAGGAVDGAGSSDNAMVMLMLAMSTLHYERGELRDAAEKLEMVGQLGRASLDLRAVAAWESRVGLNLETSEDVTSKLVEDDCSRLLRTSTESGLPVSEVTKLRAKYIKGLVDLVNGDVKSAELSFGGSKDCGLEEGEHQFMRFTLDVGNGLLSRGEFSHCTGNFSFAKELYEKALLTSEARDTSSITYLAAANMVPEEVIIGATCALGQLLSHSGKFEEAEELLTKALVKAEEHFGSTHPKVGVVLTCIAIMYKHKAQMEASSSILIQEGLYRKATDLLKAPSLDGEVDVQVDGCDIVALARGGYADLLCIQQNRKQEGERMKKWAESMWRNRRLSLAEALEFSEPSKSAVVDTRICRVL</sequence>
<protein>
    <submittedName>
        <fullName evidence="1">(wild Malaysian banana) hypothetical protein</fullName>
    </submittedName>
</protein>